<dbReference type="Gene3D" id="3.40.50.1000">
    <property type="entry name" value="HAD superfamily/HAD-like"/>
    <property type="match status" value="1"/>
</dbReference>
<dbReference type="OrthoDB" id="9790031at2"/>
<dbReference type="InterPro" id="IPR036412">
    <property type="entry name" value="HAD-like_sf"/>
</dbReference>
<dbReference type="SFLD" id="SFLDS00003">
    <property type="entry name" value="Haloacid_Dehalogenase"/>
    <property type="match status" value="1"/>
</dbReference>
<dbReference type="GO" id="GO:0016791">
    <property type="term" value="F:phosphatase activity"/>
    <property type="evidence" value="ECO:0007669"/>
    <property type="project" value="UniProtKB-ARBA"/>
</dbReference>
<dbReference type="Pfam" id="PF08282">
    <property type="entry name" value="Hydrolase_3"/>
    <property type="match status" value="1"/>
</dbReference>
<dbReference type="InterPro" id="IPR006379">
    <property type="entry name" value="HAD-SF_hydro_IIB"/>
</dbReference>
<evidence type="ECO:0000313" key="2">
    <source>
        <dbReference type="Proteomes" id="UP000371977"/>
    </source>
</evidence>
<dbReference type="NCBIfam" id="TIGR01484">
    <property type="entry name" value="HAD-SF-IIB"/>
    <property type="match status" value="1"/>
</dbReference>
<dbReference type="PROSITE" id="PS01229">
    <property type="entry name" value="COF_2"/>
    <property type="match status" value="1"/>
</dbReference>
<dbReference type="PANTHER" id="PTHR10000:SF8">
    <property type="entry name" value="HAD SUPERFAMILY HYDROLASE-LIKE, TYPE 3"/>
    <property type="match status" value="1"/>
</dbReference>
<dbReference type="EMBL" id="SDGZ01000014">
    <property type="protein sequence ID" value="TYC49562.1"/>
    <property type="molecule type" value="Genomic_DNA"/>
</dbReference>
<comment type="caution">
    <text evidence="1">The sequence shown here is derived from an EMBL/GenBank/DDBJ whole genome shotgun (WGS) entry which is preliminary data.</text>
</comment>
<dbReference type="Proteomes" id="UP000371977">
    <property type="component" value="Unassembled WGS sequence"/>
</dbReference>
<accession>A0A6C2C7E5</accession>
<dbReference type="PANTHER" id="PTHR10000">
    <property type="entry name" value="PHOSPHOSERINE PHOSPHATASE"/>
    <property type="match status" value="1"/>
</dbReference>
<proteinExistence type="predicted"/>
<dbReference type="Gene3D" id="3.30.1240.10">
    <property type="match status" value="1"/>
</dbReference>
<dbReference type="InterPro" id="IPR000150">
    <property type="entry name" value="Cof"/>
</dbReference>
<keyword evidence="2" id="KW-1185">Reference proteome</keyword>
<dbReference type="CDD" id="cd07516">
    <property type="entry name" value="HAD_Pase"/>
    <property type="match status" value="1"/>
</dbReference>
<keyword evidence="1" id="KW-0378">Hydrolase</keyword>
<dbReference type="GO" id="GO:0005829">
    <property type="term" value="C:cytosol"/>
    <property type="evidence" value="ECO:0007669"/>
    <property type="project" value="TreeGrafter"/>
</dbReference>
<dbReference type="SFLD" id="SFLDG01144">
    <property type="entry name" value="C2.B.4:_PGP_Like"/>
    <property type="match status" value="1"/>
</dbReference>
<dbReference type="RefSeq" id="WP_148622553.1">
    <property type="nucleotide sequence ID" value="NZ_SDGZ01000014.1"/>
</dbReference>
<dbReference type="SUPFAM" id="SSF56784">
    <property type="entry name" value="HAD-like"/>
    <property type="match status" value="1"/>
</dbReference>
<reference evidence="1 2" key="1">
    <citation type="submission" date="2019-01" db="EMBL/GenBank/DDBJ databases">
        <title>Weissella sp. nov., a novel lactic acid bacterium isolated from animal feces.</title>
        <authorList>
            <person name="Wang L.-T."/>
        </authorList>
    </citation>
    <scope>NUCLEOTIDE SEQUENCE [LARGE SCALE GENOMIC DNA]</scope>
    <source>
        <strain evidence="1 2">8H-2</strain>
    </source>
</reference>
<gene>
    <name evidence="1" type="ORF">ESZ50_05285</name>
</gene>
<dbReference type="AlphaFoldDB" id="A0A6C2C7E5"/>
<evidence type="ECO:0000313" key="1">
    <source>
        <dbReference type="EMBL" id="TYC49562.1"/>
    </source>
</evidence>
<dbReference type="NCBIfam" id="TIGR00099">
    <property type="entry name" value="Cof-subfamily"/>
    <property type="match status" value="1"/>
</dbReference>
<dbReference type="GO" id="GO:0000287">
    <property type="term" value="F:magnesium ion binding"/>
    <property type="evidence" value="ECO:0007669"/>
    <property type="project" value="TreeGrafter"/>
</dbReference>
<dbReference type="SFLD" id="SFLDG01140">
    <property type="entry name" value="C2.B:_Phosphomannomutase_and_P"/>
    <property type="match status" value="1"/>
</dbReference>
<dbReference type="InterPro" id="IPR023214">
    <property type="entry name" value="HAD_sf"/>
</dbReference>
<name>A0A6C2C7E5_9LACO</name>
<protein>
    <submittedName>
        <fullName evidence="1">Cof-type HAD-IIB family hydrolase</fullName>
    </submittedName>
</protein>
<sequence>MAIKLVTIDIDDTLINSARQITPRVKAAVQSAKQAGVKVVLATGRPLLGVVDYLNELGLNDQDDQFVINYNGGMVQTTSGISLGGAQLDLAAYQELRQLADELGAYMQVEGKDAAYTTNTIIPHEASGENYLVKMPLKITPMAEMTADMDYVKMMMIAGAEDVQRFEAALPKAIRDKYYVVKSTPNFLEFMNAQATKGAGLKILAQHLGVDMHETMALGDQENDLTMIEAAGLGVAMGNAVDKLKAAANAQTLSQNEDGVALALEKWALGKTVPELD</sequence>
<organism evidence="1 2">
    <name type="scientific">Weissella muntiaci</name>
    <dbReference type="NCBI Taxonomy" id="2508881"/>
    <lineage>
        <taxon>Bacteria</taxon>
        <taxon>Bacillati</taxon>
        <taxon>Bacillota</taxon>
        <taxon>Bacilli</taxon>
        <taxon>Lactobacillales</taxon>
        <taxon>Lactobacillaceae</taxon>
        <taxon>Weissella</taxon>
    </lineage>
</organism>